<name>A0ABQ5PYG9_9BACT</name>
<dbReference type="EMBL" id="BSDC01000002">
    <property type="protein sequence ID" value="GLH67413.1"/>
    <property type="molecule type" value="Genomic_DNA"/>
</dbReference>
<accession>A0ABQ5PYG9</accession>
<feature type="domain" description="Lipoyl-binding" evidence="2">
    <location>
        <begin position="27"/>
        <end position="102"/>
    </location>
</feature>
<dbReference type="InterPro" id="IPR000089">
    <property type="entry name" value="Biotin_lipoyl"/>
</dbReference>
<comment type="caution">
    <text evidence="3">The sequence shown here is derived from an EMBL/GenBank/DDBJ whole genome shotgun (WGS) entry which is preliminary data.</text>
</comment>
<dbReference type="CDD" id="cd06850">
    <property type="entry name" value="biotinyl_domain"/>
    <property type="match status" value="1"/>
</dbReference>
<evidence type="ECO:0000313" key="3">
    <source>
        <dbReference type="EMBL" id="GLH67413.1"/>
    </source>
</evidence>
<organism evidence="3 4">
    <name type="scientific">Geothrix edaphica</name>
    <dbReference type="NCBI Taxonomy" id="2927976"/>
    <lineage>
        <taxon>Bacteria</taxon>
        <taxon>Pseudomonadati</taxon>
        <taxon>Acidobacteriota</taxon>
        <taxon>Holophagae</taxon>
        <taxon>Holophagales</taxon>
        <taxon>Holophagaceae</taxon>
        <taxon>Geothrix</taxon>
    </lineage>
</organism>
<dbReference type="Gene3D" id="2.40.50.100">
    <property type="match status" value="1"/>
</dbReference>
<keyword evidence="4" id="KW-1185">Reference proteome</keyword>
<dbReference type="InterPro" id="IPR001882">
    <property type="entry name" value="Biotin_BS"/>
</dbReference>
<protein>
    <recommendedName>
        <fullName evidence="2">Lipoyl-binding domain-containing protein</fullName>
    </recommendedName>
</protein>
<dbReference type="InterPro" id="IPR011053">
    <property type="entry name" value="Single_hybrid_motif"/>
</dbReference>
<dbReference type="PROSITE" id="PS50968">
    <property type="entry name" value="BIOTINYL_LIPOYL"/>
    <property type="match status" value="1"/>
</dbReference>
<dbReference type="Pfam" id="PF00364">
    <property type="entry name" value="Biotin_lipoyl"/>
    <property type="match status" value="1"/>
</dbReference>
<dbReference type="PANTHER" id="PTHR45266">
    <property type="entry name" value="OXALOACETATE DECARBOXYLASE ALPHA CHAIN"/>
    <property type="match status" value="1"/>
</dbReference>
<proteinExistence type="predicted"/>
<reference evidence="3" key="1">
    <citation type="journal article" date="2023" name="Antonie Van Leeuwenhoek">
        <title>Mesoterricola silvestris gen. nov., sp. nov., Mesoterricola sediminis sp. nov., Geothrix oryzae sp. nov., Geothrix edaphica sp. nov., Geothrix rubra sp. nov., and Geothrix limicola sp. nov., six novel members of Acidobacteriota isolated from soils.</title>
        <authorList>
            <person name="Itoh H."/>
            <person name="Sugisawa Y."/>
            <person name="Mise K."/>
            <person name="Xu Z."/>
            <person name="Kuniyasu M."/>
            <person name="Ushijima N."/>
            <person name="Kawano K."/>
            <person name="Kobayashi E."/>
            <person name="Shiratori Y."/>
            <person name="Masuda Y."/>
            <person name="Senoo K."/>
        </authorList>
    </citation>
    <scope>NUCLEOTIDE SEQUENCE</scope>
    <source>
        <strain evidence="3">Red802</strain>
    </source>
</reference>
<keyword evidence="1" id="KW-0092">Biotin</keyword>
<evidence type="ECO:0000259" key="2">
    <source>
        <dbReference type="PROSITE" id="PS50968"/>
    </source>
</evidence>
<dbReference type="PROSITE" id="PS00188">
    <property type="entry name" value="BIOTIN"/>
    <property type="match status" value="1"/>
</dbReference>
<evidence type="ECO:0000313" key="4">
    <source>
        <dbReference type="Proteomes" id="UP001165044"/>
    </source>
</evidence>
<gene>
    <name evidence="3" type="ORF">GETHED_17770</name>
</gene>
<dbReference type="PANTHER" id="PTHR45266:SF3">
    <property type="entry name" value="OXALOACETATE DECARBOXYLASE ALPHA CHAIN"/>
    <property type="match status" value="1"/>
</dbReference>
<dbReference type="SUPFAM" id="SSF51230">
    <property type="entry name" value="Single hybrid motif"/>
    <property type="match status" value="1"/>
</dbReference>
<sequence length="108" mass="11615">MTARHTLTLDGTAYETALTRKYALRRPYIPKDPGCVAAVIPGLILEVLVAPGVRVRRGQSLLVLEAMKMQNHLAAPADGYVREVAVTPGDTVAKGQLLLVLQPDPDSL</sequence>
<evidence type="ECO:0000256" key="1">
    <source>
        <dbReference type="ARBA" id="ARBA00023267"/>
    </source>
</evidence>
<dbReference type="RefSeq" id="WP_285608559.1">
    <property type="nucleotide sequence ID" value="NZ_BSDC01000002.1"/>
</dbReference>
<dbReference type="Proteomes" id="UP001165044">
    <property type="component" value="Unassembled WGS sequence"/>
</dbReference>
<dbReference type="InterPro" id="IPR050709">
    <property type="entry name" value="Biotin_Carboxyl_Carrier/Decarb"/>
</dbReference>